<keyword evidence="3" id="KW-1185">Reference proteome</keyword>
<feature type="chain" id="PRO_5031234366" description="DUF4359 domain-containing protein" evidence="1">
    <location>
        <begin position="23"/>
        <end position="120"/>
    </location>
</feature>
<evidence type="ECO:0008006" key="4">
    <source>
        <dbReference type="Google" id="ProtNLM"/>
    </source>
</evidence>
<dbReference type="EMBL" id="JACHHP010000006">
    <property type="protein sequence ID" value="MBB5209518.1"/>
    <property type="molecule type" value="Genomic_DNA"/>
</dbReference>
<reference evidence="2 3" key="1">
    <citation type="submission" date="2020-08" db="EMBL/GenBank/DDBJ databases">
        <title>Genomic Encyclopedia of Type Strains, Phase IV (KMG-IV): sequencing the most valuable type-strain genomes for metagenomic binning, comparative biology and taxonomic classification.</title>
        <authorList>
            <person name="Goeker M."/>
        </authorList>
    </citation>
    <scope>NUCLEOTIDE SEQUENCE [LARGE SCALE GENOMIC DNA]</scope>
    <source>
        <strain evidence="2 3">DSM 24163</strain>
    </source>
</reference>
<dbReference type="Proteomes" id="UP000521199">
    <property type="component" value="Unassembled WGS sequence"/>
</dbReference>
<evidence type="ECO:0000313" key="2">
    <source>
        <dbReference type="EMBL" id="MBB5209518.1"/>
    </source>
</evidence>
<organism evidence="2 3">
    <name type="scientific">Chiayiivirga flava</name>
    <dbReference type="NCBI Taxonomy" id="659595"/>
    <lineage>
        <taxon>Bacteria</taxon>
        <taxon>Pseudomonadati</taxon>
        <taxon>Pseudomonadota</taxon>
        <taxon>Gammaproteobacteria</taxon>
        <taxon>Lysobacterales</taxon>
        <taxon>Lysobacteraceae</taxon>
        <taxon>Chiayiivirga</taxon>
    </lineage>
</organism>
<sequence>MKFIFAKLFMAVLLAISLVACAGLRSREPEDGRLLLDEAISSLQGVGACKASEFSTESEDIKSAIIRREFVVVEFIFSERDGELVYEFIMRRSVGADLLVAEIVVENGNCYEYTFGKIVD</sequence>
<evidence type="ECO:0000313" key="3">
    <source>
        <dbReference type="Proteomes" id="UP000521199"/>
    </source>
</evidence>
<evidence type="ECO:0000256" key="1">
    <source>
        <dbReference type="SAM" id="SignalP"/>
    </source>
</evidence>
<accession>A0A7W8D7V6</accession>
<dbReference type="PROSITE" id="PS51257">
    <property type="entry name" value="PROKAR_LIPOPROTEIN"/>
    <property type="match status" value="1"/>
</dbReference>
<comment type="caution">
    <text evidence="2">The sequence shown here is derived from an EMBL/GenBank/DDBJ whole genome shotgun (WGS) entry which is preliminary data.</text>
</comment>
<feature type="signal peptide" evidence="1">
    <location>
        <begin position="1"/>
        <end position="22"/>
    </location>
</feature>
<protein>
    <recommendedName>
        <fullName evidence="4">DUF4359 domain-containing protein</fullName>
    </recommendedName>
</protein>
<name>A0A7W8D7V6_9GAMM</name>
<dbReference type="RefSeq" id="WP_183962048.1">
    <property type="nucleotide sequence ID" value="NZ_JACHHP010000006.1"/>
</dbReference>
<keyword evidence="1" id="KW-0732">Signal</keyword>
<dbReference type="AlphaFoldDB" id="A0A7W8D7V6"/>
<proteinExistence type="predicted"/>
<gene>
    <name evidence="2" type="ORF">HNQ52_003087</name>
</gene>